<evidence type="ECO:0000256" key="2">
    <source>
        <dbReference type="PIRNR" id="PIRNR006221"/>
    </source>
</evidence>
<dbReference type="PROSITE" id="PS50011">
    <property type="entry name" value="PROTEIN_KINASE_DOM"/>
    <property type="match status" value="1"/>
</dbReference>
<feature type="domain" description="Protein kinase" evidence="3">
    <location>
        <begin position="26"/>
        <end position="295"/>
    </location>
</feature>
<dbReference type="PANTHER" id="PTHR12149:SF8">
    <property type="entry name" value="PROTEIN-RIBULOSAMINE 3-KINASE"/>
    <property type="match status" value="1"/>
</dbReference>
<proteinExistence type="inferred from homology"/>
<dbReference type="Pfam" id="PF03881">
    <property type="entry name" value="Fructosamin_kin"/>
    <property type="match status" value="1"/>
</dbReference>
<evidence type="ECO:0000259" key="3">
    <source>
        <dbReference type="PROSITE" id="PS50011"/>
    </source>
</evidence>
<dbReference type="Gene3D" id="3.30.200.20">
    <property type="entry name" value="Phosphorylase Kinase, domain 1"/>
    <property type="match status" value="1"/>
</dbReference>
<protein>
    <submittedName>
        <fullName evidence="4">Fructosamine kinase family protein</fullName>
    </submittedName>
</protein>
<keyword evidence="2 4" id="KW-0418">Kinase</keyword>
<dbReference type="EMBL" id="JBHUHZ010000002">
    <property type="protein sequence ID" value="MFD2163538.1"/>
    <property type="molecule type" value="Genomic_DNA"/>
</dbReference>
<evidence type="ECO:0000313" key="4">
    <source>
        <dbReference type="EMBL" id="MFD2163538.1"/>
    </source>
</evidence>
<dbReference type="GO" id="GO:0016301">
    <property type="term" value="F:kinase activity"/>
    <property type="evidence" value="ECO:0007669"/>
    <property type="project" value="UniProtKB-KW"/>
</dbReference>
<name>A0ABW4ZN89_9SPHI</name>
<dbReference type="InterPro" id="IPR016477">
    <property type="entry name" value="Fructo-/Ketosamine-3-kinase"/>
</dbReference>
<organism evidence="4 5">
    <name type="scientific">Paradesertivirga mongoliensis</name>
    <dbReference type="NCBI Taxonomy" id="2100740"/>
    <lineage>
        <taxon>Bacteria</taxon>
        <taxon>Pseudomonadati</taxon>
        <taxon>Bacteroidota</taxon>
        <taxon>Sphingobacteriia</taxon>
        <taxon>Sphingobacteriales</taxon>
        <taxon>Sphingobacteriaceae</taxon>
        <taxon>Paradesertivirga</taxon>
    </lineage>
</organism>
<dbReference type="SUPFAM" id="SSF56112">
    <property type="entry name" value="Protein kinase-like (PK-like)"/>
    <property type="match status" value="1"/>
</dbReference>
<dbReference type="InterPro" id="IPR011009">
    <property type="entry name" value="Kinase-like_dom_sf"/>
</dbReference>
<reference evidence="5" key="1">
    <citation type="journal article" date="2019" name="Int. J. Syst. Evol. Microbiol.">
        <title>The Global Catalogue of Microorganisms (GCM) 10K type strain sequencing project: providing services to taxonomists for standard genome sequencing and annotation.</title>
        <authorList>
            <consortium name="The Broad Institute Genomics Platform"/>
            <consortium name="The Broad Institute Genome Sequencing Center for Infectious Disease"/>
            <person name="Wu L."/>
            <person name="Ma J."/>
        </authorList>
    </citation>
    <scope>NUCLEOTIDE SEQUENCE [LARGE SCALE GENOMIC DNA]</scope>
    <source>
        <strain evidence="5">KCTC 42217</strain>
    </source>
</reference>
<keyword evidence="2" id="KW-0808">Transferase</keyword>
<accession>A0ABW4ZN89</accession>
<gene>
    <name evidence="4" type="ORF">ACFSJU_14105</name>
</gene>
<dbReference type="InterPro" id="IPR000719">
    <property type="entry name" value="Prot_kinase_dom"/>
</dbReference>
<keyword evidence="5" id="KW-1185">Reference proteome</keyword>
<evidence type="ECO:0000313" key="5">
    <source>
        <dbReference type="Proteomes" id="UP001597387"/>
    </source>
</evidence>
<sequence>MMFLTEQSRGLITDAVKRYTGRLEELQLLRPVHGGSINKCYQMGYGEARFFLKVNSARQYPGMLRAEAKGLRTIADTHTTKVPLIIEVFETQEEQVLVLEWIESGPNTSSSQESLGRSLANLHSHTSDHFGLEYDNYMGSLPQSNTMAVSWSDFFINQRLKPQVELGQRSGVLSKEILSLFDSLYQGLDGLSPAEKPAFIHGDLWGGNYMISSEGEPALIDPAVCYSNREADIAMTMLFGGFQSLFYEAYNEVFPLEPGWKERLDLWNLYPLLVHLNLFGVSYLPQIKAILIKYV</sequence>
<comment type="similarity">
    <text evidence="1 2">Belongs to the fructosamine kinase family.</text>
</comment>
<dbReference type="PIRSF" id="PIRSF006221">
    <property type="entry name" value="Ketosamine-3-kinase"/>
    <property type="match status" value="1"/>
</dbReference>
<dbReference type="RefSeq" id="WP_255900717.1">
    <property type="nucleotide sequence ID" value="NZ_JAFMZO010000002.1"/>
</dbReference>
<dbReference type="PANTHER" id="PTHR12149">
    <property type="entry name" value="FRUCTOSAMINE 3 KINASE-RELATED PROTEIN"/>
    <property type="match status" value="1"/>
</dbReference>
<evidence type="ECO:0000256" key="1">
    <source>
        <dbReference type="ARBA" id="ARBA00009460"/>
    </source>
</evidence>
<comment type="caution">
    <text evidence="4">The sequence shown here is derived from an EMBL/GenBank/DDBJ whole genome shotgun (WGS) entry which is preliminary data.</text>
</comment>
<dbReference type="Proteomes" id="UP001597387">
    <property type="component" value="Unassembled WGS sequence"/>
</dbReference>
<dbReference type="Gene3D" id="3.90.1200.10">
    <property type="match status" value="1"/>
</dbReference>